<evidence type="ECO:0000313" key="2">
    <source>
        <dbReference type="EMBL" id="WKN35225.1"/>
    </source>
</evidence>
<feature type="domain" description="DUF7684" evidence="1">
    <location>
        <begin position="32"/>
        <end position="136"/>
    </location>
</feature>
<reference evidence="2" key="2">
    <citation type="journal article" date="2024" name="Antonie Van Leeuwenhoek">
        <title>Roseihalotalea indica gen. nov., sp. nov., a halophilic Bacteroidetes from mesopelagic Southwest Indian Ocean with higher carbohydrate metabolic potential.</title>
        <authorList>
            <person name="Chen B."/>
            <person name="Zhang M."/>
            <person name="Lin D."/>
            <person name="Ye J."/>
            <person name="Tang K."/>
        </authorList>
    </citation>
    <scope>NUCLEOTIDE SEQUENCE</scope>
    <source>
        <strain evidence="2">TK19036</strain>
    </source>
</reference>
<sequence length="149" mass="17828">MKKIINDREIKTVQYATDYNWYAKIPDSNWLCILVDNDKKRRYVDEVIAKIINKDVCYVCIIGEGCERTHDLFDEEIVFREVEIDEYYLPKHHIVTTWHNEFNEGIKFGIQHAYHDEIEIREVVILDMTDGTERARINKELAELAYENE</sequence>
<proteinExistence type="predicted"/>
<gene>
    <name evidence="2" type="ORF">K4G66_22870</name>
</gene>
<dbReference type="EMBL" id="CP120682">
    <property type="protein sequence ID" value="WKN35225.1"/>
    <property type="molecule type" value="Genomic_DNA"/>
</dbReference>
<organism evidence="2">
    <name type="scientific">Roseihalotalea indica</name>
    <dbReference type="NCBI Taxonomy" id="2867963"/>
    <lineage>
        <taxon>Bacteria</taxon>
        <taxon>Pseudomonadati</taxon>
        <taxon>Bacteroidota</taxon>
        <taxon>Cytophagia</taxon>
        <taxon>Cytophagales</taxon>
        <taxon>Catalimonadaceae</taxon>
        <taxon>Roseihalotalea</taxon>
    </lineage>
</organism>
<name>A0AA49GI15_9BACT</name>
<accession>A0AA49GI15</accession>
<reference evidence="2" key="1">
    <citation type="journal article" date="2023" name="Comput. Struct. Biotechnol. J.">
        <title>Discovery of a novel marine Bacteroidetes with a rich repertoire of carbohydrate-active enzymes.</title>
        <authorList>
            <person name="Chen B."/>
            <person name="Liu G."/>
            <person name="Chen Q."/>
            <person name="Wang H."/>
            <person name="Liu L."/>
            <person name="Tang K."/>
        </authorList>
    </citation>
    <scope>NUCLEOTIDE SEQUENCE</scope>
    <source>
        <strain evidence="2">TK19036</strain>
    </source>
</reference>
<dbReference type="AlphaFoldDB" id="A0AA49GI15"/>
<dbReference type="InterPro" id="IPR056101">
    <property type="entry name" value="DUF7684"/>
</dbReference>
<dbReference type="Pfam" id="PF24733">
    <property type="entry name" value="DUF7684"/>
    <property type="match status" value="1"/>
</dbReference>
<evidence type="ECO:0000259" key="1">
    <source>
        <dbReference type="Pfam" id="PF24733"/>
    </source>
</evidence>
<protein>
    <recommendedName>
        <fullName evidence="1">DUF7684 domain-containing protein</fullName>
    </recommendedName>
</protein>